<dbReference type="Proteomes" id="UP001301958">
    <property type="component" value="Unassembled WGS sequence"/>
</dbReference>
<proteinExistence type="predicted"/>
<dbReference type="EMBL" id="MU865444">
    <property type="protein sequence ID" value="KAK4222997.1"/>
    <property type="molecule type" value="Genomic_DNA"/>
</dbReference>
<gene>
    <name evidence="1" type="ORF">QBC38DRAFT_459788</name>
</gene>
<organism evidence="1 2">
    <name type="scientific">Podospora fimiseda</name>
    <dbReference type="NCBI Taxonomy" id="252190"/>
    <lineage>
        <taxon>Eukaryota</taxon>
        <taxon>Fungi</taxon>
        <taxon>Dikarya</taxon>
        <taxon>Ascomycota</taxon>
        <taxon>Pezizomycotina</taxon>
        <taxon>Sordariomycetes</taxon>
        <taxon>Sordariomycetidae</taxon>
        <taxon>Sordariales</taxon>
        <taxon>Podosporaceae</taxon>
        <taxon>Podospora</taxon>
    </lineage>
</organism>
<reference evidence="1" key="2">
    <citation type="submission" date="2023-05" db="EMBL/GenBank/DDBJ databases">
        <authorList>
            <consortium name="Lawrence Berkeley National Laboratory"/>
            <person name="Steindorff A."/>
            <person name="Hensen N."/>
            <person name="Bonometti L."/>
            <person name="Westerberg I."/>
            <person name="Brannstrom I.O."/>
            <person name="Guillou S."/>
            <person name="Cros-Aarteil S."/>
            <person name="Calhoun S."/>
            <person name="Haridas S."/>
            <person name="Kuo A."/>
            <person name="Mondo S."/>
            <person name="Pangilinan J."/>
            <person name="Riley R."/>
            <person name="Labutti K."/>
            <person name="Andreopoulos B."/>
            <person name="Lipzen A."/>
            <person name="Chen C."/>
            <person name="Yanf M."/>
            <person name="Daum C."/>
            <person name="Ng V."/>
            <person name="Clum A."/>
            <person name="Ohm R."/>
            <person name="Martin F."/>
            <person name="Silar P."/>
            <person name="Natvig D."/>
            <person name="Lalanne C."/>
            <person name="Gautier V."/>
            <person name="Ament-Velasquez S.L."/>
            <person name="Kruys A."/>
            <person name="Hutchinson M.I."/>
            <person name="Powell A.J."/>
            <person name="Barry K."/>
            <person name="Miller A.N."/>
            <person name="Grigoriev I.V."/>
            <person name="Debuchy R."/>
            <person name="Gladieux P."/>
            <person name="Thoren M.H."/>
            <person name="Johannesson H."/>
        </authorList>
    </citation>
    <scope>NUCLEOTIDE SEQUENCE</scope>
    <source>
        <strain evidence="1">CBS 990.96</strain>
    </source>
</reference>
<protein>
    <submittedName>
        <fullName evidence="1">Uncharacterized protein</fullName>
    </submittedName>
</protein>
<keyword evidence="2" id="KW-1185">Reference proteome</keyword>
<reference evidence="1" key="1">
    <citation type="journal article" date="2023" name="Mol. Phylogenet. Evol.">
        <title>Genome-scale phylogeny and comparative genomics of the fungal order Sordariales.</title>
        <authorList>
            <person name="Hensen N."/>
            <person name="Bonometti L."/>
            <person name="Westerberg I."/>
            <person name="Brannstrom I.O."/>
            <person name="Guillou S."/>
            <person name="Cros-Aarteil S."/>
            <person name="Calhoun S."/>
            <person name="Haridas S."/>
            <person name="Kuo A."/>
            <person name="Mondo S."/>
            <person name="Pangilinan J."/>
            <person name="Riley R."/>
            <person name="LaButti K."/>
            <person name="Andreopoulos B."/>
            <person name="Lipzen A."/>
            <person name="Chen C."/>
            <person name="Yan M."/>
            <person name="Daum C."/>
            <person name="Ng V."/>
            <person name="Clum A."/>
            <person name="Steindorff A."/>
            <person name="Ohm R.A."/>
            <person name="Martin F."/>
            <person name="Silar P."/>
            <person name="Natvig D.O."/>
            <person name="Lalanne C."/>
            <person name="Gautier V."/>
            <person name="Ament-Velasquez S.L."/>
            <person name="Kruys A."/>
            <person name="Hutchinson M.I."/>
            <person name="Powell A.J."/>
            <person name="Barry K."/>
            <person name="Miller A.N."/>
            <person name="Grigoriev I.V."/>
            <person name="Debuchy R."/>
            <person name="Gladieux P."/>
            <person name="Hiltunen Thoren M."/>
            <person name="Johannesson H."/>
        </authorList>
    </citation>
    <scope>NUCLEOTIDE SEQUENCE</scope>
    <source>
        <strain evidence="1">CBS 990.96</strain>
    </source>
</reference>
<sequence>MGRRDKTFDFDPWSNIEETFESLKWLAGLGCFDKSAEDWEMLGINTSATSWHYVASMLGTTLDLTFFTPFSLQSRSPMSVMINFLQSLSLKEADNCTCWSALFGVTRELEKFQSFRHTFLHIPISVAPSFTRSLQLVRFLTFEALEMTHTCCAVSCLVHEQMNPSCRQEGMKCKDYIALKYCDPKQRKTIRQDQQDLADQL</sequence>
<evidence type="ECO:0000313" key="2">
    <source>
        <dbReference type="Proteomes" id="UP001301958"/>
    </source>
</evidence>
<name>A0AAN7BGD9_9PEZI</name>
<accession>A0AAN7BGD9</accession>
<evidence type="ECO:0000313" key="1">
    <source>
        <dbReference type="EMBL" id="KAK4222997.1"/>
    </source>
</evidence>
<comment type="caution">
    <text evidence="1">The sequence shown here is derived from an EMBL/GenBank/DDBJ whole genome shotgun (WGS) entry which is preliminary data.</text>
</comment>
<dbReference type="AlphaFoldDB" id="A0AAN7BGD9"/>